<reference evidence="1" key="1">
    <citation type="journal article" date="2020" name="mSystems">
        <title>Genome- and Community-Level Interaction Insights into Carbon Utilization and Element Cycling Functions of Hydrothermarchaeota in Hydrothermal Sediment.</title>
        <authorList>
            <person name="Zhou Z."/>
            <person name="Liu Y."/>
            <person name="Xu W."/>
            <person name="Pan J."/>
            <person name="Luo Z.H."/>
            <person name="Li M."/>
        </authorList>
    </citation>
    <scope>NUCLEOTIDE SEQUENCE [LARGE SCALE GENOMIC DNA]</scope>
    <source>
        <strain evidence="1">SpSt-508</strain>
    </source>
</reference>
<proteinExistence type="predicted"/>
<sequence>MAPAWLFAMCLIGPWLGPGMSAGFGAERELLAAATSADAAPPNFRNWSAEQWRQVFRSAMQRSAAPRRPAPADVVPELAGLYLALREADRLGASERSSYRQRVRHRLEQLRDDLLREEARQRHGRKPATAPGGAAVPAGAQQLIALIQAVIEPDSWAVNGGRGTIMFLPGWNVLVIRQTGEVHRQVRDALDQLRR</sequence>
<evidence type="ECO:0000313" key="1">
    <source>
        <dbReference type="EMBL" id="HGT39932.1"/>
    </source>
</evidence>
<protein>
    <submittedName>
        <fullName evidence="1">Uncharacterized protein</fullName>
    </submittedName>
</protein>
<dbReference type="EMBL" id="DSVQ01000015">
    <property type="protein sequence ID" value="HGT39932.1"/>
    <property type="molecule type" value="Genomic_DNA"/>
</dbReference>
<name>A0A7C4LLE5_9PLAN</name>
<accession>A0A7C4LLE5</accession>
<dbReference type="AlphaFoldDB" id="A0A7C4LLE5"/>
<gene>
    <name evidence="1" type="ORF">ENS64_11830</name>
</gene>
<organism evidence="1">
    <name type="scientific">Schlesneria paludicola</name>
    <dbReference type="NCBI Taxonomy" id="360056"/>
    <lineage>
        <taxon>Bacteria</taxon>
        <taxon>Pseudomonadati</taxon>
        <taxon>Planctomycetota</taxon>
        <taxon>Planctomycetia</taxon>
        <taxon>Planctomycetales</taxon>
        <taxon>Planctomycetaceae</taxon>
        <taxon>Schlesneria</taxon>
    </lineage>
</organism>
<comment type="caution">
    <text evidence="1">The sequence shown here is derived from an EMBL/GenBank/DDBJ whole genome shotgun (WGS) entry which is preliminary data.</text>
</comment>